<accession>A0AAD5P1D9</accession>
<evidence type="ECO:0000313" key="2">
    <source>
        <dbReference type="Proteomes" id="UP001064489"/>
    </source>
</evidence>
<dbReference type="InterPro" id="IPR036691">
    <property type="entry name" value="Endo/exonu/phosph_ase_sf"/>
</dbReference>
<reference evidence="1" key="1">
    <citation type="journal article" date="2022" name="Plant J.">
        <title>Strategies of tolerance reflected in two North American maple genomes.</title>
        <authorList>
            <person name="McEvoy S.L."/>
            <person name="Sezen U.U."/>
            <person name="Trouern-Trend A."/>
            <person name="McMahon S.M."/>
            <person name="Schaberg P.G."/>
            <person name="Yang J."/>
            <person name="Wegrzyn J.L."/>
            <person name="Swenson N.G."/>
        </authorList>
    </citation>
    <scope>NUCLEOTIDE SEQUENCE</scope>
    <source>
        <strain evidence="1">91603</strain>
    </source>
</reference>
<dbReference type="AlphaFoldDB" id="A0AAD5P1D9"/>
<dbReference type="Proteomes" id="UP001064489">
    <property type="component" value="Chromosome 1"/>
</dbReference>
<proteinExistence type="predicted"/>
<name>A0AAD5P1D9_ACENE</name>
<organism evidence="1 2">
    <name type="scientific">Acer negundo</name>
    <name type="common">Box elder</name>
    <dbReference type="NCBI Taxonomy" id="4023"/>
    <lineage>
        <taxon>Eukaryota</taxon>
        <taxon>Viridiplantae</taxon>
        <taxon>Streptophyta</taxon>
        <taxon>Embryophyta</taxon>
        <taxon>Tracheophyta</taxon>
        <taxon>Spermatophyta</taxon>
        <taxon>Magnoliopsida</taxon>
        <taxon>eudicotyledons</taxon>
        <taxon>Gunneridae</taxon>
        <taxon>Pentapetalae</taxon>
        <taxon>rosids</taxon>
        <taxon>malvids</taxon>
        <taxon>Sapindales</taxon>
        <taxon>Sapindaceae</taxon>
        <taxon>Hippocastanoideae</taxon>
        <taxon>Acereae</taxon>
        <taxon>Acer</taxon>
    </lineage>
</organism>
<evidence type="ECO:0000313" key="1">
    <source>
        <dbReference type="EMBL" id="KAI9196135.1"/>
    </source>
</evidence>
<dbReference type="EMBL" id="JAJSOW010000003">
    <property type="protein sequence ID" value="KAI9196135.1"/>
    <property type="molecule type" value="Genomic_DNA"/>
</dbReference>
<dbReference type="PANTHER" id="PTHR33710:SF62">
    <property type="entry name" value="DUF4283 DOMAIN PROTEIN"/>
    <property type="match status" value="1"/>
</dbReference>
<keyword evidence="2" id="KW-1185">Reference proteome</keyword>
<dbReference type="PANTHER" id="PTHR33710">
    <property type="entry name" value="BNAC02G09200D PROTEIN"/>
    <property type="match status" value="1"/>
</dbReference>
<comment type="caution">
    <text evidence="1">The sequence shown here is derived from an EMBL/GenBank/DDBJ whole genome shotgun (WGS) entry which is preliminary data.</text>
</comment>
<dbReference type="SUPFAM" id="SSF56219">
    <property type="entry name" value="DNase I-like"/>
    <property type="match status" value="1"/>
</dbReference>
<gene>
    <name evidence="1" type="ORF">LWI28_021299</name>
</gene>
<protein>
    <submittedName>
        <fullName evidence="1">Uncharacterized protein</fullName>
    </submittedName>
</protein>
<sequence>MKASGSLQKNYYCELRSPPPHTEFSRITGQSRGLSGKMTVDTPELDEVQRVENDGFKKVMMVDDPMAEVMKSVETWDFRNTANFNAINATTINAINVIKPIDEKLMTAIEVSCQVGLLPQVATNKGIIFRLVPRVDVRRDLEGKVVDEAQKVVIDDGSYVFKGGPSDSQDMGYKWVRKIRFAGIGDFGGKLEPAHANRIGDLVIIGDDFVLKKRRVAIETVEAVDRCQVITKGEGPICTTEKEDAGCIENLFVGPITQTEGLGNPQAFNVLQTYKQELKPDVVFLLETRSHNNKKREGDVMILERLDRGLCNKSWRNLFSNFTIHHLEFWGSDHRPLVLEIQKKLLQGTNWNNVRANRRFYFEECWADDEECKDIVLSVWKPEHCRGRIQTMVSNIWSCGSL</sequence>
<reference evidence="1" key="2">
    <citation type="submission" date="2023-02" db="EMBL/GenBank/DDBJ databases">
        <authorList>
            <person name="Swenson N.G."/>
            <person name="Wegrzyn J.L."/>
            <person name="Mcevoy S.L."/>
        </authorList>
    </citation>
    <scope>NUCLEOTIDE SEQUENCE</scope>
    <source>
        <strain evidence="1">91603</strain>
        <tissue evidence="1">Leaf</tissue>
    </source>
</reference>